<protein>
    <submittedName>
        <fullName evidence="1">Uncharacterized protein</fullName>
    </submittedName>
</protein>
<evidence type="ECO:0000313" key="1">
    <source>
        <dbReference type="EMBL" id="QJA63124.1"/>
    </source>
</evidence>
<dbReference type="EMBL" id="MT141490">
    <property type="protein sequence ID" value="QJA63124.1"/>
    <property type="molecule type" value="Genomic_DNA"/>
</dbReference>
<dbReference type="AlphaFoldDB" id="A0A6M3J0I8"/>
<gene>
    <name evidence="2" type="ORF">MM415A01028_0020</name>
    <name evidence="1" type="ORF">MM415B00651_0039</name>
</gene>
<sequence length="67" mass="7507">MIEHAKNEGQLRLMLNAVFSPFNCYGLQDYIPGAIEEVITLADVYVARENGIDIPYPEPRIKNGIKG</sequence>
<dbReference type="EMBL" id="MT142349">
    <property type="protein sequence ID" value="QJA78703.1"/>
    <property type="molecule type" value="Genomic_DNA"/>
</dbReference>
<reference evidence="1" key="1">
    <citation type="submission" date="2020-03" db="EMBL/GenBank/DDBJ databases">
        <title>The deep terrestrial virosphere.</title>
        <authorList>
            <person name="Holmfeldt K."/>
            <person name="Nilsson E."/>
            <person name="Simone D."/>
            <person name="Lopez-Fernandez M."/>
            <person name="Wu X."/>
            <person name="de Brujin I."/>
            <person name="Lundin D."/>
            <person name="Andersson A."/>
            <person name="Bertilsson S."/>
            <person name="Dopson M."/>
        </authorList>
    </citation>
    <scope>NUCLEOTIDE SEQUENCE</scope>
    <source>
        <strain evidence="2">MM415A01028</strain>
        <strain evidence="1">MM415B00651</strain>
    </source>
</reference>
<organism evidence="1">
    <name type="scientific">viral metagenome</name>
    <dbReference type="NCBI Taxonomy" id="1070528"/>
    <lineage>
        <taxon>unclassified sequences</taxon>
        <taxon>metagenomes</taxon>
        <taxon>organismal metagenomes</taxon>
    </lineage>
</organism>
<evidence type="ECO:0000313" key="2">
    <source>
        <dbReference type="EMBL" id="QJA78703.1"/>
    </source>
</evidence>
<name>A0A6M3J0I8_9ZZZZ</name>
<accession>A0A6M3J0I8</accession>
<proteinExistence type="predicted"/>